<sequence length="149" mass="16062">MPPRTPDRGTAYFPQLAAERLDIALCRASSAVARTAEAHTATTGLAVGHHLVLKMLAESGPCSQATLSDELRIDRSVMVGICDSLERDGNAHRERDTVDRRAYAVTITAAGRRQLKRAEASVPELLDEAFGRLSAGEREQLAALLGKLL</sequence>
<dbReference type="InterPro" id="IPR039422">
    <property type="entry name" value="MarR/SlyA-like"/>
</dbReference>
<keyword evidence="3" id="KW-1185">Reference proteome</keyword>
<gene>
    <name evidence="2" type="ORF">GCM10009839_17150</name>
</gene>
<dbReference type="RefSeq" id="WP_344664972.1">
    <property type="nucleotide sequence ID" value="NZ_BAAAQN010000007.1"/>
</dbReference>
<dbReference type="InterPro" id="IPR036388">
    <property type="entry name" value="WH-like_DNA-bd_sf"/>
</dbReference>
<dbReference type="PANTHER" id="PTHR33164:SF43">
    <property type="entry name" value="HTH-TYPE TRANSCRIPTIONAL REPRESSOR YETL"/>
    <property type="match status" value="1"/>
</dbReference>
<protein>
    <recommendedName>
        <fullName evidence="1">HTH marR-type domain-containing protein</fullName>
    </recommendedName>
</protein>
<reference evidence="2 3" key="1">
    <citation type="journal article" date="2019" name="Int. J. Syst. Evol. Microbiol.">
        <title>The Global Catalogue of Microorganisms (GCM) 10K type strain sequencing project: providing services to taxonomists for standard genome sequencing and annotation.</title>
        <authorList>
            <consortium name="The Broad Institute Genomics Platform"/>
            <consortium name="The Broad Institute Genome Sequencing Center for Infectious Disease"/>
            <person name="Wu L."/>
            <person name="Ma J."/>
        </authorList>
    </citation>
    <scope>NUCLEOTIDE SEQUENCE [LARGE SCALE GENOMIC DNA]</scope>
    <source>
        <strain evidence="2 3">JCM 16014</strain>
    </source>
</reference>
<evidence type="ECO:0000259" key="1">
    <source>
        <dbReference type="PROSITE" id="PS50995"/>
    </source>
</evidence>
<dbReference type="SMART" id="SM00347">
    <property type="entry name" value="HTH_MARR"/>
    <property type="match status" value="1"/>
</dbReference>
<dbReference type="Proteomes" id="UP001500751">
    <property type="component" value="Unassembled WGS sequence"/>
</dbReference>
<dbReference type="InterPro" id="IPR036390">
    <property type="entry name" value="WH_DNA-bd_sf"/>
</dbReference>
<dbReference type="PANTHER" id="PTHR33164">
    <property type="entry name" value="TRANSCRIPTIONAL REGULATOR, MARR FAMILY"/>
    <property type="match status" value="1"/>
</dbReference>
<proteinExistence type="predicted"/>
<dbReference type="PROSITE" id="PS50995">
    <property type="entry name" value="HTH_MARR_2"/>
    <property type="match status" value="1"/>
</dbReference>
<name>A0ABN2TV35_9ACTN</name>
<evidence type="ECO:0000313" key="3">
    <source>
        <dbReference type="Proteomes" id="UP001500751"/>
    </source>
</evidence>
<dbReference type="SUPFAM" id="SSF46785">
    <property type="entry name" value="Winged helix' DNA-binding domain"/>
    <property type="match status" value="1"/>
</dbReference>
<dbReference type="Gene3D" id="1.10.10.10">
    <property type="entry name" value="Winged helix-like DNA-binding domain superfamily/Winged helix DNA-binding domain"/>
    <property type="match status" value="1"/>
</dbReference>
<dbReference type="Pfam" id="PF01047">
    <property type="entry name" value="MarR"/>
    <property type="match status" value="1"/>
</dbReference>
<dbReference type="EMBL" id="BAAAQN010000007">
    <property type="protein sequence ID" value="GAA2020892.1"/>
    <property type="molecule type" value="Genomic_DNA"/>
</dbReference>
<dbReference type="InterPro" id="IPR000835">
    <property type="entry name" value="HTH_MarR-typ"/>
</dbReference>
<comment type="caution">
    <text evidence="2">The sequence shown here is derived from an EMBL/GenBank/DDBJ whole genome shotgun (WGS) entry which is preliminary data.</text>
</comment>
<organism evidence="2 3">
    <name type="scientific">Catenulispora yoronensis</name>
    <dbReference type="NCBI Taxonomy" id="450799"/>
    <lineage>
        <taxon>Bacteria</taxon>
        <taxon>Bacillati</taxon>
        <taxon>Actinomycetota</taxon>
        <taxon>Actinomycetes</taxon>
        <taxon>Catenulisporales</taxon>
        <taxon>Catenulisporaceae</taxon>
        <taxon>Catenulispora</taxon>
    </lineage>
</organism>
<feature type="domain" description="HTH marR-type" evidence="1">
    <location>
        <begin position="18"/>
        <end position="149"/>
    </location>
</feature>
<evidence type="ECO:0000313" key="2">
    <source>
        <dbReference type="EMBL" id="GAA2020892.1"/>
    </source>
</evidence>
<accession>A0ABN2TV35</accession>
<dbReference type="PRINTS" id="PR00598">
    <property type="entry name" value="HTHMARR"/>
</dbReference>